<organism evidence="1">
    <name type="scientific">Rhizophora mucronata</name>
    <name type="common">Asiatic mangrove</name>
    <dbReference type="NCBI Taxonomy" id="61149"/>
    <lineage>
        <taxon>Eukaryota</taxon>
        <taxon>Viridiplantae</taxon>
        <taxon>Streptophyta</taxon>
        <taxon>Embryophyta</taxon>
        <taxon>Tracheophyta</taxon>
        <taxon>Spermatophyta</taxon>
        <taxon>Magnoliopsida</taxon>
        <taxon>eudicotyledons</taxon>
        <taxon>Gunneridae</taxon>
        <taxon>Pentapetalae</taxon>
        <taxon>rosids</taxon>
        <taxon>fabids</taxon>
        <taxon>Malpighiales</taxon>
        <taxon>Rhizophoraceae</taxon>
        <taxon>Rhizophora</taxon>
    </lineage>
</organism>
<sequence length="44" mass="5337">MTTWPPQKGYLYLIHQFQSRMVNHCSPIFTPIIYHVSWSRPTHH</sequence>
<name>A0A2P2QKJ6_RHIMU</name>
<reference evidence="1" key="1">
    <citation type="submission" date="2018-02" db="EMBL/GenBank/DDBJ databases">
        <title>Rhizophora mucronata_Transcriptome.</title>
        <authorList>
            <person name="Meera S.P."/>
            <person name="Sreeshan A."/>
            <person name="Augustine A."/>
        </authorList>
    </citation>
    <scope>NUCLEOTIDE SEQUENCE</scope>
    <source>
        <tissue evidence="1">Leaf</tissue>
    </source>
</reference>
<evidence type="ECO:0000313" key="1">
    <source>
        <dbReference type="EMBL" id="MBX67502.1"/>
    </source>
</evidence>
<dbReference type="EMBL" id="GGEC01087018">
    <property type="protein sequence ID" value="MBX67502.1"/>
    <property type="molecule type" value="Transcribed_RNA"/>
</dbReference>
<protein>
    <submittedName>
        <fullName evidence="1">Uncharacterized protein</fullName>
    </submittedName>
</protein>
<proteinExistence type="predicted"/>
<dbReference type="AlphaFoldDB" id="A0A2P2QKJ6"/>
<accession>A0A2P2QKJ6</accession>